<dbReference type="Gene3D" id="3.20.180.20">
    <property type="entry name" value="Dynein heavy chain, N-terminal domain 2"/>
    <property type="match status" value="1"/>
</dbReference>
<dbReference type="Proteomes" id="UP000504635">
    <property type="component" value="Unplaced"/>
</dbReference>
<evidence type="ECO:0000256" key="10">
    <source>
        <dbReference type="ARBA" id="ARBA00023175"/>
    </source>
</evidence>
<dbReference type="InterPro" id="IPR043157">
    <property type="entry name" value="Dynein_AAA1S"/>
</dbReference>
<dbReference type="Gene3D" id="1.10.287.2620">
    <property type="match status" value="1"/>
</dbReference>
<name>A0A6J2YVK7_SITOR</name>
<evidence type="ECO:0000259" key="13">
    <source>
        <dbReference type="Pfam" id="PF08393"/>
    </source>
</evidence>
<sequence>MDKSRTSKSNIILKEVTPPKKKKYGRGYYAELLTNLNTAELQKRNFPGSHKKTSLIWQARTERHAPIFMELVAPGQRVALAPAERWMTFEADKDVAFPVNTFKPKVQHQHEVDPKTLPRNVAIERRRRQYQWETLPQVLERMNIKNRDLLPIDVLYENFPSASDRYGLYSWIPFLPLELFDNEEYMVRTAENWIEHGVIDGIRHPLPGTAFVPNENLTDKNREAFSLDELYHWVDVAISDYNYETKCWHVTTLDGFKRTFELPKVYLTFKAEDPVHFGDRIIAAINLRKKTEEIIRCEFFIDCMPLTGTPTMSDEMLNRIIEKVRKTRVGKNMYYFDYFQTLKQELLLSHQRTIGELDFRGSQSVNDYNFFDIEKCTMALNYKVIDTGQSKADFINKKNYFAWYTIYMVPETHLAMSYVAGECIKMGQMSLFSTTFGAKYITLEEFSTVQNQTSSIALKQLKTTWLETLVFNIRMCIGDLGKGWFDINERIYEVYEISKLNRFMELVKYRMQYTLRLLVENSIELFINLVESPCIPCLGCEEDFVWGSDLITSPFISHAMPIFNLQLKMDENGAYYTTSPEYFAVVLLKLFDEALIQTHQVRQVHPLLLSNLSFPPDLYLSSVGLLADEVCQVRDRFLLAYEKAIIPLKAYAKEFEAHVNLYVLDIPEFISNYESEQKTAADFKEDISQQYRLKRSLEETLPNVIFIGPFYVTVDFLRLFLINKRQDIINKLLDLFALKMKICIEDLLQDFKNIMTKLSVKPENIEHIFEIRDWMETVPLTVKSLEENCKRYLLEYEVLDHFWYALQNEDFDNKWEAIGWPLKVTQQIEATEVFLKEEEDRYYKLQMNDEFTLNDRIETLTSQVVNMSGYKDISRTHEYALEIRKVWKTMKEAQEFGQLLNQRQKLFGAPVVPFDNLTKLIKEFEPYKNLWTTASDKKTRLDWMRAYEMWMDNPIINVDADTVDVTVNDMYKMMVRLTRVFADMETVQGVAIAIRNQIDEFKPLIPLLQCIRNPGMRQRHWDEFAEKTDIQLVWSTTITFHDVLALGVEQYIDEIKSIAEAATKEYSIEQTLDKMLAQWEDNRLELTAYKDTGTYIMKISEEQQQMLDDHIVMTQQISFSPFKGPFEDKITEWEEKLKITAEVIEEWMDVQKQWMYMEPIFSSEDITKQLPAESKKYKTMERTWKRIMRNALDIPNIIEYCGDRRLLESLKDANHVLQVIQKGLSEYLEIKRVTFPRLYFLSDDELLEILSQARNPLAVQPHLRKCFENISRLTFEEDLKITEMFSAEEECVALNPTLYPTGNVEHWMLVVEDSMRNTIRTILGESLKEIYEKERKEWVLCWPGQVVIACSQAFWTAGVEKGIADNALDTFLEDVVIINLDALRGLVKGNLTFLQREILSALIVIEVHSRDVTQNLVNLNIVNVNDFDWISQLRYYWIQDQMKVRAVNAEFPYGYEYLGNSGRLVITPLTDRCYLTLTGALHLKFGGAPAGPAGTGKTETTKDLAKAFAVQCVVFNCSDQLDFMAMGKFFKGLASSGAWACFDEFNRIDIEVLSVVAQQITTIQKAQQSRLDRFIFEGCDIVLKESCAVFITMNPGYAGRTELPDNLKALFRPVSMMVPDYSLIAEISLFSFGFSNARQLANKITTTFKLSSEQLSSQDHYDFGMRAVKTVISVAGNLKRENPDMDERQICLRALRDVNVPKFLKDDLKLFNGIVSDLFPRMVEQAVDYGALELAIRDSCIANKLEDVNEFVRKVIQLYETTIVRHGLMLVGPTGSGKTKVGDFIIATCS</sequence>
<dbReference type="FunFam" id="3.40.50.300:FF:000044">
    <property type="entry name" value="Dynein heavy chain 5, axonemal"/>
    <property type="match status" value="1"/>
</dbReference>
<dbReference type="InterPro" id="IPR035699">
    <property type="entry name" value="AAA_6"/>
</dbReference>
<gene>
    <name evidence="16" type="primary">LOC115890722</name>
</gene>
<dbReference type="FunFam" id="1.20.140.100:FF:000004">
    <property type="entry name" value="Dynein axonemal heavy chain 6"/>
    <property type="match status" value="1"/>
</dbReference>
<dbReference type="FunFam" id="1.10.287.2620:FF:000002">
    <property type="entry name" value="Dynein heavy chain 2, axonemal"/>
    <property type="match status" value="1"/>
</dbReference>
<dbReference type="InterPro" id="IPR013602">
    <property type="entry name" value="Dynein_heavy_linker"/>
</dbReference>
<dbReference type="FunFam" id="1.10.8.710:FF:000004">
    <property type="entry name" value="Dynein axonemal heavy chain 6"/>
    <property type="match status" value="1"/>
</dbReference>
<dbReference type="FunFam" id="1.20.58.1120:FF:000001">
    <property type="entry name" value="dynein heavy chain 2, axonemal"/>
    <property type="match status" value="1"/>
</dbReference>
<dbReference type="RefSeq" id="XP_030766885.1">
    <property type="nucleotide sequence ID" value="XM_030911025.1"/>
</dbReference>
<dbReference type="PANTHER" id="PTHR45703">
    <property type="entry name" value="DYNEIN HEAVY CHAIN"/>
    <property type="match status" value="1"/>
</dbReference>
<dbReference type="GO" id="GO:0005930">
    <property type="term" value="C:axoneme"/>
    <property type="evidence" value="ECO:0007669"/>
    <property type="project" value="UniProtKB-SubCell"/>
</dbReference>
<dbReference type="SUPFAM" id="SSF52540">
    <property type="entry name" value="P-loop containing nucleoside triphosphate hydrolases"/>
    <property type="match status" value="2"/>
</dbReference>
<keyword evidence="5" id="KW-0547">Nucleotide-binding</keyword>
<dbReference type="InParanoid" id="A0A6J2YVK7"/>
<keyword evidence="2" id="KW-0963">Cytoplasm</keyword>
<keyword evidence="15" id="KW-1185">Reference proteome</keyword>
<proteinExistence type="predicted"/>
<keyword evidence="12" id="KW-0966">Cell projection</keyword>
<dbReference type="GO" id="GO:0005874">
    <property type="term" value="C:microtubule"/>
    <property type="evidence" value="ECO:0007669"/>
    <property type="project" value="UniProtKB-KW"/>
</dbReference>
<evidence type="ECO:0000256" key="4">
    <source>
        <dbReference type="ARBA" id="ARBA00022737"/>
    </source>
</evidence>
<keyword evidence="3" id="KW-0493">Microtubule</keyword>
<dbReference type="KEGG" id="soy:115890722"/>
<evidence type="ECO:0000259" key="14">
    <source>
        <dbReference type="Pfam" id="PF12774"/>
    </source>
</evidence>
<reference evidence="16" key="1">
    <citation type="submission" date="2025-08" db="UniProtKB">
        <authorList>
            <consortium name="RefSeq"/>
        </authorList>
    </citation>
    <scope>IDENTIFICATION</scope>
    <source>
        <tissue evidence="16">Gonads</tissue>
    </source>
</reference>
<dbReference type="GeneID" id="115890722"/>
<dbReference type="GO" id="GO:0005524">
    <property type="term" value="F:ATP binding"/>
    <property type="evidence" value="ECO:0007669"/>
    <property type="project" value="UniProtKB-KW"/>
</dbReference>
<feature type="domain" description="Dynein heavy chain hydrolytic ATP-binding dynein motor region" evidence="14">
    <location>
        <begin position="1453"/>
        <end position="1779"/>
    </location>
</feature>
<dbReference type="Gene3D" id="1.20.58.1120">
    <property type="match status" value="1"/>
</dbReference>
<keyword evidence="10" id="KW-0505">Motor protein</keyword>
<dbReference type="GO" id="GO:0007018">
    <property type="term" value="P:microtubule-based movement"/>
    <property type="evidence" value="ECO:0007669"/>
    <property type="project" value="InterPro"/>
</dbReference>
<evidence type="ECO:0000256" key="11">
    <source>
        <dbReference type="ARBA" id="ARBA00023212"/>
    </source>
</evidence>
<organism evidence="15 16">
    <name type="scientific">Sitophilus oryzae</name>
    <name type="common">Rice weevil</name>
    <name type="synonym">Curculio oryzae</name>
    <dbReference type="NCBI Taxonomy" id="7048"/>
    <lineage>
        <taxon>Eukaryota</taxon>
        <taxon>Metazoa</taxon>
        <taxon>Ecdysozoa</taxon>
        <taxon>Arthropoda</taxon>
        <taxon>Hexapoda</taxon>
        <taxon>Insecta</taxon>
        <taxon>Pterygota</taxon>
        <taxon>Neoptera</taxon>
        <taxon>Endopterygota</taxon>
        <taxon>Coleoptera</taxon>
        <taxon>Polyphaga</taxon>
        <taxon>Cucujiformia</taxon>
        <taxon>Curculionidae</taxon>
        <taxon>Dryophthorinae</taxon>
        <taxon>Sitophilus</taxon>
    </lineage>
</organism>
<dbReference type="OrthoDB" id="5593012at2759"/>
<evidence type="ECO:0000256" key="12">
    <source>
        <dbReference type="ARBA" id="ARBA00023273"/>
    </source>
</evidence>
<dbReference type="GO" id="GO:0030286">
    <property type="term" value="C:dynein complex"/>
    <property type="evidence" value="ECO:0007669"/>
    <property type="project" value="UniProtKB-KW"/>
</dbReference>
<evidence type="ECO:0000256" key="2">
    <source>
        <dbReference type="ARBA" id="ARBA00022490"/>
    </source>
</evidence>
<keyword evidence="11" id="KW-0206">Cytoskeleton</keyword>
<dbReference type="PANTHER" id="PTHR45703:SF28">
    <property type="entry name" value="DYNEINS HEAVY CHAIN"/>
    <property type="match status" value="1"/>
</dbReference>
<dbReference type="InterPro" id="IPR026983">
    <property type="entry name" value="DHC"/>
</dbReference>
<protein>
    <submittedName>
        <fullName evidence="16">Dynein heavy chain 1, axonemal-like isoform X1</fullName>
    </submittedName>
</protein>
<dbReference type="GO" id="GO:0051959">
    <property type="term" value="F:dynein light intermediate chain binding"/>
    <property type="evidence" value="ECO:0007669"/>
    <property type="project" value="InterPro"/>
</dbReference>
<accession>A0A6J2YVK7</accession>
<evidence type="ECO:0000313" key="16">
    <source>
        <dbReference type="RefSeq" id="XP_030766885.1"/>
    </source>
</evidence>
<keyword evidence="8" id="KW-0175">Coiled coil</keyword>
<keyword evidence="6" id="KW-0067">ATP-binding</keyword>
<dbReference type="Gene3D" id="1.20.140.100">
    <property type="entry name" value="Dynein heavy chain, N-terminal domain 2"/>
    <property type="match status" value="1"/>
</dbReference>
<dbReference type="InterPro" id="IPR027417">
    <property type="entry name" value="P-loop_NTPase"/>
</dbReference>
<dbReference type="FunFam" id="3.20.180.20:FF:000003">
    <property type="entry name" value="Dynein heavy chain 12, axonemal"/>
    <property type="match status" value="1"/>
</dbReference>
<comment type="subcellular location">
    <subcellularLocation>
        <location evidence="1">Cytoplasm</location>
        <location evidence="1">Cytoskeleton</location>
        <location evidence="1">Cilium axoneme</location>
    </subcellularLocation>
</comment>
<dbReference type="Gene3D" id="3.40.50.300">
    <property type="entry name" value="P-loop containing nucleotide triphosphate hydrolases"/>
    <property type="match status" value="2"/>
</dbReference>
<evidence type="ECO:0000313" key="15">
    <source>
        <dbReference type="Proteomes" id="UP000504635"/>
    </source>
</evidence>
<dbReference type="Gene3D" id="1.10.8.710">
    <property type="match status" value="1"/>
</dbReference>
<dbReference type="InterPro" id="IPR042228">
    <property type="entry name" value="Dynein_linker_3"/>
</dbReference>
<dbReference type="Pfam" id="PF08393">
    <property type="entry name" value="DHC_N2"/>
    <property type="match status" value="1"/>
</dbReference>
<feature type="domain" description="Dynein heavy chain linker" evidence="13">
    <location>
        <begin position="917"/>
        <end position="1325"/>
    </location>
</feature>
<keyword evidence="7" id="KW-0243">Dynein</keyword>
<evidence type="ECO:0000256" key="6">
    <source>
        <dbReference type="ARBA" id="ARBA00022840"/>
    </source>
</evidence>
<dbReference type="InterPro" id="IPR042222">
    <property type="entry name" value="Dynein_2_N"/>
</dbReference>
<keyword evidence="4" id="KW-0677">Repeat</keyword>
<evidence type="ECO:0000256" key="5">
    <source>
        <dbReference type="ARBA" id="ARBA00022741"/>
    </source>
</evidence>
<evidence type="ECO:0000256" key="9">
    <source>
        <dbReference type="ARBA" id="ARBA00023069"/>
    </source>
</evidence>
<dbReference type="GO" id="GO:0045505">
    <property type="term" value="F:dynein intermediate chain binding"/>
    <property type="evidence" value="ECO:0007669"/>
    <property type="project" value="InterPro"/>
</dbReference>
<evidence type="ECO:0000256" key="3">
    <source>
        <dbReference type="ARBA" id="ARBA00022701"/>
    </source>
</evidence>
<evidence type="ECO:0000256" key="7">
    <source>
        <dbReference type="ARBA" id="ARBA00023017"/>
    </source>
</evidence>
<dbReference type="Pfam" id="PF12774">
    <property type="entry name" value="AAA_6"/>
    <property type="match status" value="1"/>
</dbReference>
<keyword evidence="9" id="KW-0969">Cilium</keyword>
<evidence type="ECO:0000256" key="8">
    <source>
        <dbReference type="ARBA" id="ARBA00023054"/>
    </source>
</evidence>
<evidence type="ECO:0000256" key="1">
    <source>
        <dbReference type="ARBA" id="ARBA00004430"/>
    </source>
</evidence>